<accession>A0A2J6SY32</accession>
<dbReference type="AlphaFoldDB" id="A0A2J6SY32"/>
<gene>
    <name evidence="1" type="ORF">K444DRAFT_595636</name>
</gene>
<dbReference type="InParanoid" id="A0A2J6SY32"/>
<proteinExistence type="predicted"/>
<keyword evidence="2" id="KW-1185">Reference proteome</keyword>
<reference evidence="1 2" key="1">
    <citation type="submission" date="2016-04" db="EMBL/GenBank/DDBJ databases">
        <title>A degradative enzymes factory behind the ericoid mycorrhizal symbiosis.</title>
        <authorList>
            <consortium name="DOE Joint Genome Institute"/>
            <person name="Martino E."/>
            <person name="Morin E."/>
            <person name="Grelet G."/>
            <person name="Kuo A."/>
            <person name="Kohler A."/>
            <person name="Daghino S."/>
            <person name="Barry K."/>
            <person name="Choi C."/>
            <person name="Cichocki N."/>
            <person name="Clum A."/>
            <person name="Copeland A."/>
            <person name="Hainaut M."/>
            <person name="Haridas S."/>
            <person name="Labutti K."/>
            <person name="Lindquist E."/>
            <person name="Lipzen A."/>
            <person name="Khouja H.-R."/>
            <person name="Murat C."/>
            <person name="Ohm R."/>
            <person name="Olson A."/>
            <person name="Spatafora J."/>
            <person name="Veneault-Fourrey C."/>
            <person name="Henrissat B."/>
            <person name="Grigoriev I."/>
            <person name="Martin F."/>
            <person name="Perotto S."/>
        </authorList>
    </citation>
    <scope>NUCLEOTIDE SEQUENCE [LARGE SCALE GENOMIC DNA]</scope>
    <source>
        <strain evidence="1 2">E</strain>
    </source>
</reference>
<sequence length="171" mass="19408">MALQEAQRKLDDWDAYYDDMHQGWQEMVASGQISSSKSEFDVDLLREAQEAAGDLIRAENDLSEAKHHAKTFGIFLETPDQDSRFADYADDGYAESLEAAWISHVDKGWIQNWMSDNEGESGGFNKCDDWDARTVDISDSVSVIANGKERSRIDRWRSICESLQSSLEKDT</sequence>
<dbReference type="EMBL" id="KZ613854">
    <property type="protein sequence ID" value="PMD55686.1"/>
    <property type="molecule type" value="Genomic_DNA"/>
</dbReference>
<dbReference type="GeneID" id="36586478"/>
<name>A0A2J6SY32_9HELO</name>
<evidence type="ECO:0000313" key="1">
    <source>
        <dbReference type="EMBL" id="PMD55686.1"/>
    </source>
</evidence>
<organism evidence="1 2">
    <name type="scientific">Hyaloscypha bicolor E</name>
    <dbReference type="NCBI Taxonomy" id="1095630"/>
    <lineage>
        <taxon>Eukaryota</taxon>
        <taxon>Fungi</taxon>
        <taxon>Dikarya</taxon>
        <taxon>Ascomycota</taxon>
        <taxon>Pezizomycotina</taxon>
        <taxon>Leotiomycetes</taxon>
        <taxon>Helotiales</taxon>
        <taxon>Hyaloscyphaceae</taxon>
        <taxon>Hyaloscypha</taxon>
        <taxon>Hyaloscypha bicolor</taxon>
    </lineage>
</organism>
<protein>
    <submittedName>
        <fullName evidence="1">Uncharacterized protein</fullName>
    </submittedName>
</protein>
<evidence type="ECO:0000313" key="2">
    <source>
        <dbReference type="Proteomes" id="UP000235371"/>
    </source>
</evidence>
<dbReference type="Proteomes" id="UP000235371">
    <property type="component" value="Unassembled WGS sequence"/>
</dbReference>
<dbReference type="RefSeq" id="XP_024732590.1">
    <property type="nucleotide sequence ID" value="XM_024878401.1"/>
</dbReference>
<dbReference type="OrthoDB" id="5391053at2759"/>